<proteinExistence type="inferred from homology"/>
<evidence type="ECO:0000313" key="11">
    <source>
        <dbReference type="Proteomes" id="UP000235672"/>
    </source>
</evidence>
<dbReference type="AlphaFoldDB" id="A0A2J6Q2L9"/>
<name>A0A2J6Q2L9_9HELO</name>
<dbReference type="STRING" id="1745343.A0A2J6Q2L9"/>
<dbReference type="EMBL" id="KZ613484">
    <property type="protein sequence ID" value="PMD20512.1"/>
    <property type="molecule type" value="Genomic_DNA"/>
</dbReference>
<dbReference type="InterPro" id="IPR028217">
    <property type="entry name" value="Rsa3_C"/>
</dbReference>
<comment type="subcellular location">
    <subcellularLocation>
        <location evidence="2">Nucleus</location>
        <location evidence="2">Nucleolus</location>
    </subcellularLocation>
</comment>
<organism evidence="10 11">
    <name type="scientific">Hyaloscypha hepaticicola</name>
    <dbReference type="NCBI Taxonomy" id="2082293"/>
    <lineage>
        <taxon>Eukaryota</taxon>
        <taxon>Fungi</taxon>
        <taxon>Dikarya</taxon>
        <taxon>Ascomycota</taxon>
        <taxon>Pezizomycotina</taxon>
        <taxon>Leotiomycetes</taxon>
        <taxon>Helotiales</taxon>
        <taxon>Hyaloscyphaceae</taxon>
        <taxon>Hyaloscypha</taxon>
    </lineage>
</organism>
<evidence type="ECO:0000256" key="8">
    <source>
        <dbReference type="SAM" id="MobiDB-lite"/>
    </source>
</evidence>
<feature type="compositionally biased region" description="Basic residues" evidence="8">
    <location>
        <begin position="7"/>
        <end position="18"/>
    </location>
</feature>
<sequence length="134" mass="15008">MESKPAIKAKRHKKRKSRTQVSSDSDSEPERNEVKSQEEPDKAAVPATTKDLSDADVTAAFTKFYMQHATTEFSEDLDRLRGADDFKDDALPLLIHALQQGTSLFSMEEQKRIVMAGIEKGEKVVPTERLPESS</sequence>
<accession>A0A2J6Q2L9</accession>
<dbReference type="PANTHER" id="PTHR28127:SF1">
    <property type="entry name" value="RIBOSOME ASSEMBLY PROTEIN 3"/>
    <property type="match status" value="1"/>
</dbReference>
<feature type="compositionally biased region" description="Basic and acidic residues" evidence="8">
    <location>
        <begin position="28"/>
        <end position="42"/>
    </location>
</feature>
<evidence type="ECO:0000259" key="9">
    <source>
        <dbReference type="Pfam" id="PF14615"/>
    </source>
</evidence>
<keyword evidence="7" id="KW-0687">Ribonucleoprotein</keyword>
<dbReference type="GO" id="GO:0030687">
    <property type="term" value="C:preribosome, large subunit precursor"/>
    <property type="evidence" value="ECO:0007669"/>
    <property type="project" value="TreeGrafter"/>
</dbReference>
<evidence type="ECO:0000256" key="6">
    <source>
        <dbReference type="ARBA" id="ARBA00023242"/>
    </source>
</evidence>
<evidence type="ECO:0000313" key="10">
    <source>
        <dbReference type="EMBL" id="PMD20512.1"/>
    </source>
</evidence>
<dbReference type="OrthoDB" id="69550at2759"/>
<comment type="similarity">
    <text evidence="3">Belongs to the RSA3 family.</text>
</comment>
<evidence type="ECO:0000256" key="2">
    <source>
        <dbReference type="ARBA" id="ARBA00004604"/>
    </source>
</evidence>
<comment type="function">
    <text evidence="1">Required for efficient biogenesis of the 60S ribosomal subunit.</text>
</comment>
<gene>
    <name evidence="10" type="ORF">NA56DRAFT_749486</name>
</gene>
<evidence type="ECO:0000256" key="3">
    <source>
        <dbReference type="ARBA" id="ARBA00006256"/>
    </source>
</evidence>
<keyword evidence="5" id="KW-0690">Ribosome biogenesis</keyword>
<feature type="domain" description="Ribosome-assembly protein 3 C-terminal" evidence="9">
    <location>
        <begin position="61"/>
        <end position="106"/>
    </location>
</feature>
<keyword evidence="6" id="KW-0539">Nucleus</keyword>
<evidence type="ECO:0000256" key="1">
    <source>
        <dbReference type="ARBA" id="ARBA00003035"/>
    </source>
</evidence>
<dbReference type="PANTHER" id="PTHR28127">
    <property type="entry name" value="RIBOSOME ASSEMBLY PROTEIN 3"/>
    <property type="match status" value="1"/>
</dbReference>
<evidence type="ECO:0000256" key="4">
    <source>
        <dbReference type="ARBA" id="ARBA00015339"/>
    </source>
</evidence>
<evidence type="ECO:0000256" key="5">
    <source>
        <dbReference type="ARBA" id="ARBA00022517"/>
    </source>
</evidence>
<dbReference type="Proteomes" id="UP000235672">
    <property type="component" value="Unassembled WGS sequence"/>
</dbReference>
<dbReference type="GO" id="GO:0005730">
    <property type="term" value="C:nucleolus"/>
    <property type="evidence" value="ECO:0007669"/>
    <property type="project" value="UniProtKB-SubCell"/>
</dbReference>
<keyword evidence="11" id="KW-1185">Reference proteome</keyword>
<protein>
    <recommendedName>
        <fullName evidence="4">Ribosome assembly protein 3</fullName>
    </recommendedName>
</protein>
<dbReference type="Pfam" id="PF14615">
    <property type="entry name" value="Rsa3"/>
    <property type="match status" value="1"/>
</dbReference>
<evidence type="ECO:0000256" key="7">
    <source>
        <dbReference type="ARBA" id="ARBA00023274"/>
    </source>
</evidence>
<feature type="region of interest" description="Disordered" evidence="8">
    <location>
        <begin position="1"/>
        <end position="52"/>
    </location>
</feature>
<reference evidence="10 11" key="1">
    <citation type="submission" date="2016-05" db="EMBL/GenBank/DDBJ databases">
        <title>A degradative enzymes factory behind the ericoid mycorrhizal symbiosis.</title>
        <authorList>
            <consortium name="DOE Joint Genome Institute"/>
            <person name="Martino E."/>
            <person name="Morin E."/>
            <person name="Grelet G."/>
            <person name="Kuo A."/>
            <person name="Kohler A."/>
            <person name="Daghino S."/>
            <person name="Barry K."/>
            <person name="Choi C."/>
            <person name="Cichocki N."/>
            <person name="Clum A."/>
            <person name="Copeland A."/>
            <person name="Hainaut M."/>
            <person name="Haridas S."/>
            <person name="Labutti K."/>
            <person name="Lindquist E."/>
            <person name="Lipzen A."/>
            <person name="Khouja H.-R."/>
            <person name="Murat C."/>
            <person name="Ohm R."/>
            <person name="Olson A."/>
            <person name="Spatafora J."/>
            <person name="Veneault-Fourrey C."/>
            <person name="Henrissat B."/>
            <person name="Grigoriev I."/>
            <person name="Martin F."/>
            <person name="Perotto S."/>
        </authorList>
    </citation>
    <scope>NUCLEOTIDE SEQUENCE [LARGE SCALE GENOMIC DNA]</scope>
    <source>
        <strain evidence="10 11">UAMH 7357</strain>
    </source>
</reference>
<dbReference type="InterPro" id="IPR051898">
    <property type="entry name" value="Ribosome_Assembly_3"/>
</dbReference>
<dbReference type="GO" id="GO:0000027">
    <property type="term" value="P:ribosomal large subunit assembly"/>
    <property type="evidence" value="ECO:0007669"/>
    <property type="project" value="TreeGrafter"/>
</dbReference>